<keyword evidence="4" id="KW-1185">Reference proteome</keyword>
<organism evidence="4 5">
    <name type="scientific">Macrostomum lignano</name>
    <dbReference type="NCBI Taxonomy" id="282301"/>
    <lineage>
        <taxon>Eukaryota</taxon>
        <taxon>Metazoa</taxon>
        <taxon>Spiralia</taxon>
        <taxon>Lophotrochozoa</taxon>
        <taxon>Platyhelminthes</taxon>
        <taxon>Rhabditophora</taxon>
        <taxon>Macrostomorpha</taxon>
        <taxon>Macrostomida</taxon>
        <taxon>Macrostomidae</taxon>
        <taxon>Macrostomum</taxon>
    </lineage>
</organism>
<dbReference type="InterPro" id="IPR002110">
    <property type="entry name" value="Ankyrin_rpt"/>
</dbReference>
<dbReference type="SUPFAM" id="SSF48403">
    <property type="entry name" value="Ankyrin repeat"/>
    <property type="match status" value="1"/>
</dbReference>
<evidence type="ECO:0000313" key="5">
    <source>
        <dbReference type="WBParaSite" id="maker-uti_cns_0009621-snap-gene-0.2-mRNA-1"/>
    </source>
</evidence>
<evidence type="ECO:0000256" key="1">
    <source>
        <dbReference type="ARBA" id="ARBA00022737"/>
    </source>
</evidence>
<dbReference type="PROSITE" id="PS50297">
    <property type="entry name" value="ANK_REP_REGION"/>
    <property type="match status" value="1"/>
</dbReference>
<feature type="repeat" description="ANK" evidence="3">
    <location>
        <begin position="2"/>
        <end position="34"/>
    </location>
</feature>
<dbReference type="Gene3D" id="1.25.40.20">
    <property type="entry name" value="Ankyrin repeat-containing domain"/>
    <property type="match status" value="1"/>
</dbReference>
<dbReference type="Proteomes" id="UP000095280">
    <property type="component" value="Unplaced"/>
</dbReference>
<dbReference type="InterPro" id="IPR036770">
    <property type="entry name" value="Ankyrin_rpt-contain_sf"/>
</dbReference>
<accession>A0A1I8I3I0</accession>
<protein>
    <submittedName>
        <fullName evidence="5">ANK_REP_REGION domain-containing protein</fullName>
    </submittedName>
</protein>
<dbReference type="PROSITE" id="PS50088">
    <property type="entry name" value="ANK_REPEAT"/>
    <property type="match status" value="1"/>
</dbReference>
<evidence type="ECO:0000256" key="2">
    <source>
        <dbReference type="ARBA" id="ARBA00023043"/>
    </source>
</evidence>
<evidence type="ECO:0000313" key="4">
    <source>
        <dbReference type="Proteomes" id="UP000095280"/>
    </source>
</evidence>
<keyword evidence="2 3" id="KW-0040">ANK repeat</keyword>
<dbReference type="Pfam" id="PF13637">
    <property type="entry name" value="Ank_4"/>
    <property type="match status" value="1"/>
</dbReference>
<proteinExistence type="predicted"/>
<dbReference type="PANTHER" id="PTHR24166:SF48">
    <property type="entry name" value="PROTEIN VAPYRIN"/>
    <property type="match status" value="1"/>
</dbReference>
<reference evidence="5" key="1">
    <citation type="submission" date="2016-11" db="UniProtKB">
        <authorList>
            <consortium name="WormBaseParasite"/>
        </authorList>
    </citation>
    <scope>IDENTIFICATION</scope>
</reference>
<keyword evidence="1" id="KW-0677">Repeat</keyword>
<dbReference type="WBParaSite" id="maker-uti_cns_0009621-snap-gene-0.2-mRNA-1">
    <property type="protein sequence ID" value="maker-uti_cns_0009621-snap-gene-0.2-mRNA-1"/>
    <property type="gene ID" value="maker-uti_cns_0009621-snap-gene-0.2"/>
</dbReference>
<evidence type="ECO:0000256" key="3">
    <source>
        <dbReference type="PROSITE-ProRule" id="PRU00023"/>
    </source>
</evidence>
<dbReference type="InterPro" id="IPR050889">
    <property type="entry name" value="Dendritic_Spine_Reg/Scaffold"/>
</dbReference>
<sequence>THGRTALSRACQAGHVRAAKTLIDNGADASHRDNQGLTCAHLAQRFEQRQVLRLLNPTEITQHLQPAAHRLHPLWDHSEQDRRLSRELHRLLSDAGFTEQRAKCQQRLADWLQQVARVLTQDGRQMTGSYAEGWANSLVQVNGRTAADSDIDWTVLVAGQEFHLEGGCEQKSWRDSCKDATPLQVKEGHA</sequence>
<name>A0A1I8I3I0_9PLAT</name>
<dbReference type="AlphaFoldDB" id="A0A1I8I3I0"/>
<dbReference type="PANTHER" id="PTHR24166">
    <property type="entry name" value="ROLLING PEBBLES, ISOFORM B"/>
    <property type="match status" value="1"/>
</dbReference>